<dbReference type="AlphaFoldDB" id="A0A7W5ZMU3"/>
<reference evidence="2 3" key="1">
    <citation type="submission" date="2020-08" db="EMBL/GenBank/DDBJ databases">
        <title>Genomic Encyclopedia of Type Strains, Phase IV (KMG-IV): sequencing the most valuable type-strain genomes for metagenomic binning, comparative biology and taxonomic classification.</title>
        <authorList>
            <person name="Goeker M."/>
        </authorList>
    </citation>
    <scope>NUCLEOTIDE SEQUENCE [LARGE SCALE GENOMIC DNA]</scope>
    <source>
        <strain evidence="2 3">DSM 17976</strain>
    </source>
</reference>
<organism evidence="2 3">
    <name type="scientific">Runella defluvii</name>
    <dbReference type="NCBI Taxonomy" id="370973"/>
    <lineage>
        <taxon>Bacteria</taxon>
        <taxon>Pseudomonadati</taxon>
        <taxon>Bacteroidota</taxon>
        <taxon>Cytophagia</taxon>
        <taxon>Cytophagales</taxon>
        <taxon>Spirosomataceae</taxon>
        <taxon>Runella</taxon>
    </lineage>
</organism>
<evidence type="ECO:0000313" key="3">
    <source>
        <dbReference type="Proteomes" id="UP000541352"/>
    </source>
</evidence>
<protein>
    <recommendedName>
        <fullName evidence="4">Lipocalin-like domain-containing protein</fullName>
    </recommendedName>
</protein>
<dbReference type="RefSeq" id="WP_183977052.1">
    <property type="nucleotide sequence ID" value="NZ_JACIBY010000010.1"/>
</dbReference>
<sequence length="143" mass="15489">MKKLLAQGVVTLLTLLAINHSLSAQSIVGAWKRTAIITTYSDGKTTDVMAELTKSMPCTADIVYVFEANGNLSMRVPKGCPIPAVLSTWKLNGSTLTTSMKDLTNTDQVSISGNTMTTTHAYSPQDKYVPEGAKSMKVIYKRN</sequence>
<feature type="chain" id="PRO_5030735810" description="Lipocalin-like domain-containing protein" evidence="1">
    <location>
        <begin position="27"/>
        <end position="143"/>
    </location>
</feature>
<keyword evidence="1" id="KW-0732">Signal</keyword>
<name>A0A7W5ZMU3_9BACT</name>
<dbReference type="EMBL" id="JACIBY010000010">
    <property type="protein sequence ID" value="MBB3840215.1"/>
    <property type="molecule type" value="Genomic_DNA"/>
</dbReference>
<feature type="signal peptide" evidence="1">
    <location>
        <begin position="1"/>
        <end position="26"/>
    </location>
</feature>
<comment type="caution">
    <text evidence="2">The sequence shown here is derived from an EMBL/GenBank/DDBJ whole genome shotgun (WGS) entry which is preliminary data.</text>
</comment>
<gene>
    <name evidence="2" type="ORF">FHS57_004235</name>
</gene>
<dbReference type="Proteomes" id="UP000541352">
    <property type="component" value="Unassembled WGS sequence"/>
</dbReference>
<keyword evidence="3" id="KW-1185">Reference proteome</keyword>
<evidence type="ECO:0000313" key="2">
    <source>
        <dbReference type="EMBL" id="MBB3840215.1"/>
    </source>
</evidence>
<accession>A0A7W5ZMU3</accession>
<proteinExistence type="predicted"/>
<evidence type="ECO:0000256" key="1">
    <source>
        <dbReference type="SAM" id="SignalP"/>
    </source>
</evidence>
<evidence type="ECO:0008006" key="4">
    <source>
        <dbReference type="Google" id="ProtNLM"/>
    </source>
</evidence>